<name>A0ABU9R904_9BURK</name>
<feature type="region of interest" description="Disordered" evidence="1">
    <location>
        <begin position="1"/>
        <end position="136"/>
    </location>
</feature>
<evidence type="ECO:0000256" key="1">
    <source>
        <dbReference type="SAM" id="MobiDB-lite"/>
    </source>
</evidence>
<organism evidence="2 3">
    <name type="scientific">Paraburkholderia azotifigens</name>
    <dbReference type="NCBI Taxonomy" id="2057004"/>
    <lineage>
        <taxon>Bacteria</taxon>
        <taxon>Pseudomonadati</taxon>
        <taxon>Pseudomonadota</taxon>
        <taxon>Betaproteobacteria</taxon>
        <taxon>Burkholderiales</taxon>
        <taxon>Burkholderiaceae</taxon>
        <taxon>Paraburkholderia</taxon>
    </lineage>
</organism>
<dbReference type="EMBL" id="JAZHGA010000025">
    <property type="protein sequence ID" value="MEM5343522.1"/>
    <property type="molecule type" value="Genomic_DNA"/>
</dbReference>
<keyword evidence="3" id="KW-1185">Reference proteome</keyword>
<accession>A0ABU9R904</accession>
<sequence>MSTLNPDDEQRPVVRQTGHDNASLGPSDSSDSGSDMAGAKRHAFDIDDELDNHALETGEAELASDTDRAGTGERASADGDSTLEQNEDIDVDRVISATGEEASEGMAGEMIDGSDEGVQDEGEDATEDEALRQRRK</sequence>
<gene>
    <name evidence="2" type="ORF">V4C56_28360</name>
</gene>
<feature type="compositionally biased region" description="Low complexity" evidence="1">
    <location>
        <begin position="96"/>
        <end position="110"/>
    </location>
</feature>
<feature type="compositionally biased region" description="Acidic residues" evidence="1">
    <location>
        <begin position="112"/>
        <end position="128"/>
    </location>
</feature>
<reference evidence="2 3" key="1">
    <citation type="submission" date="2024-01" db="EMBL/GenBank/DDBJ databases">
        <title>The diversity of rhizobia nodulating Mimosa spp. in eleven states of Brazil covering several biomes is determined by host plant, location, and edaphic factors.</title>
        <authorList>
            <person name="Rouws L."/>
            <person name="Barauna A."/>
            <person name="Beukes C."/>
            <person name="De Faria S.M."/>
            <person name="Gross E."/>
            <person name="Dos Reis Junior F.B."/>
            <person name="Simon M."/>
            <person name="Maluk M."/>
            <person name="Odee D.W."/>
            <person name="Kenicer G."/>
            <person name="Young J.P.W."/>
            <person name="Reis V.M."/>
            <person name="Zilli J."/>
            <person name="James E.K."/>
        </authorList>
    </citation>
    <scope>NUCLEOTIDE SEQUENCE [LARGE SCALE GENOMIC DNA]</scope>
    <source>
        <strain evidence="2 3">JPY530</strain>
    </source>
</reference>
<proteinExistence type="predicted"/>
<evidence type="ECO:0000313" key="3">
    <source>
        <dbReference type="Proteomes" id="UP001481677"/>
    </source>
</evidence>
<evidence type="ECO:0000313" key="2">
    <source>
        <dbReference type="EMBL" id="MEM5343522.1"/>
    </source>
</evidence>
<comment type="caution">
    <text evidence="2">The sequence shown here is derived from an EMBL/GenBank/DDBJ whole genome shotgun (WGS) entry which is preliminary data.</text>
</comment>
<feature type="compositionally biased region" description="Low complexity" evidence="1">
    <location>
        <begin position="22"/>
        <end position="37"/>
    </location>
</feature>
<dbReference type="Proteomes" id="UP001481677">
    <property type="component" value="Unassembled WGS sequence"/>
</dbReference>
<dbReference type="RefSeq" id="WP_240057312.1">
    <property type="nucleotide sequence ID" value="NZ_JAZHFZ010000027.1"/>
</dbReference>
<protein>
    <submittedName>
        <fullName evidence="2">Chemotaxis protein</fullName>
    </submittedName>
</protein>
<feature type="compositionally biased region" description="Basic and acidic residues" evidence="1">
    <location>
        <begin position="65"/>
        <end position="77"/>
    </location>
</feature>